<proteinExistence type="predicted"/>
<feature type="compositionally biased region" description="Basic and acidic residues" evidence="1">
    <location>
        <begin position="444"/>
        <end position="454"/>
    </location>
</feature>
<accession>A0AAD6YWZ8</accession>
<reference evidence="2" key="1">
    <citation type="submission" date="2023-03" db="EMBL/GenBank/DDBJ databases">
        <title>Massive genome expansion in bonnet fungi (Mycena s.s.) driven by repeated elements and novel gene families across ecological guilds.</title>
        <authorList>
            <consortium name="Lawrence Berkeley National Laboratory"/>
            <person name="Harder C.B."/>
            <person name="Miyauchi S."/>
            <person name="Viragh M."/>
            <person name="Kuo A."/>
            <person name="Thoen E."/>
            <person name="Andreopoulos B."/>
            <person name="Lu D."/>
            <person name="Skrede I."/>
            <person name="Drula E."/>
            <person name="Henrissat B."/>
            <person name="Morin E."/>
            <person name="Kohler A."/>
            <person name="Barry K."/>
            <person name="LaButti K."/>
            <person name="Morin E."/>
            <person name="Salamov A."/>
            <person name="Lipzen A."/>
            <person name="Mereny Z."/>
            <person name="Hegedus B."/>
            <person name="Baldrian P."/>
            <person name="Stursova M."/>
            <person name="Weitz H."/>
            <person name="Taylor A."/>
            <person name="Grigoriev I.V."/>
            <person name="Nagy L.G."/>
            <person name="Martin F."/>
            <person name="Kauserud H."/>
        </authorList>
    </citation>
    <scope>NUCLEOTIDE SEQUENCE</scope>
    <source>
        <strain evidence="2">CBHHK002</strain>
    </source>
</reference>
<comment type="caution">
    <text evidence="2">The sequence shown here is derived from an EMBL/GenBank/DDBJ whole genome shotgun (WGS) entry which is preliminary data.</text>
</comment>
<feature type="compositionally biased region" description="Basic and acidic residues" evidence="1">
    <location>
        <begin position="474"/>
        <end position="487"/>
    </location>
</feature>
<keyword evidence="3" id="KW-1185">Reference proteome</keyword>
<feature type="compositionally biased region" description="Basic and acidic residues" evidence="1">
    <location>
        <begin position="408"/>
        <end position="432"/>
    </location>
</feature>
<protein>
    <submittedName>
        <fullName evidence="2">Uncharacterized protein</fullName>
    </submittedName>
</protein>
<organism evidence="2 3">
    <name type="scientific">Mycena albidolilacea</name>
    <dbReference type="NCBI Taxonomy" id="1033008"/>
    <lineage>
        <taxon>Eukaryota</taxon>
        <taxon>Fungi</taxon>
        <taxon>Dikarya</taxon>
        <taxon>Basidiomycota</taxon>
        <taxon>Agaricomycotina</taxon>
        <taxon>Agaricomycetes</taxon>
        <taxon>Agaricomycetidae</taxon>
        <taxon>Agaricales</taxon>
        <taxon>Marasmiineae</taxon>
        <taxon>Mycenaceae</taxon>
        <taxon>Mycena</taxon>
    </lineage>
</organism>
<evidence type="ECO:0000313" key="2">
    <source>
        <dbReference type="EMBL" id="KAJ7300932.1"/>
    </source>
</evidence>
<feature type="region of interest" description="Disordered" evidence="1">
    <location>
        <begin position="408"/>
        <end position="499"/>
    </location>
</feature>
<feature type="compositionally biased region" description="Basic and acidic residues" evidence="1">
    <location>
        <begin position="546"/>
        <end position="561"/>
    </location>
</feature>
<dbReference type="EMBL" id="JARIHO010000148">
    <property type="protein sequence ID" value="KAJ7300932.1"/>
    <property type="molecule type" value="Genomic_DNA"/>
</dbReference>
<dbReference type="Proteomes" id="UP001218218">
    <property type="component" value="Unassembled WGS sequence"/>
</dbReference>
<feature type="region of interest" description="Disordered" evidence="1">
    <location>
        <begin position="20"/>
        <end position="48"/>
    </location>
</feature>
<dbReference type="AlphaFoldDB" id="A0AAD6YWZ8"/>
<evidence type="ECO:0000256" key="1">
    <source>
        <dbReference type="SAM" id="MobiDB-lite"/>
    </source>
</evidence>
<feature type="region of interest" description="Disordered" evidence="1">
    <location>
        <begin position="517"/>
        <end position="590"/>
    </location>
</feature>
<gene>
    <name evidence="2" type="ORF">DFH08DRAFT_827973</name>
</gene>
<feature type="compositionally biased region" description="Basic residues" evidence="1">
    <location>
        <begin position="433"/>
        <end position="442"/>
    </location>
</feature>
<sequence length="590" mass="64605">MSEPLGMKIELLETNSSIQYPSRQSSRAGYPSCTNRDHLSKGQSETAASTAALPPRAVVAALGSSTHFMLHTIFTKLTQKSAVELVSKGGTRGGKGRQRGEAVGAAVGAANICGGGTFPFWVGSWGRQCNYVTKGGICMHAFWLRCKLLASTPVLSLGINLSGIPNLGEEVDITLFSVTKVPPLGAALGRHFAFAGAAVRHLRAALGGGRGAALTARRQYWRHFHRALVEVRGLHHRSLDLGICTFTSHLRSCFFAPLPLRFQIQLTQPRHARAGGEFLFYDPIVGTPWRSSVHGNGTPRAVDPHRQSGTHRQRICRHCSLRENNSTFDAVSSVHFHDKAGRRLELRSSLNQHGHAGFVEFALRWLEKDRLESLASKQYEDAKKRLNCWRIVFRFTCIKFVPGRSRERMKAPRRTCGDRASREGERDTSRRVQKERRGKGRGGKGSDECHEKGAAARRGKGTARTNEAGDGEEDRVGLREGEREDSTGRQGMESADRKAGYGAGACRAAAACIKPEAWSWKGRGRSKGQGRHESRHSASAYSVECGRGEAEGRKDGRDRARGVGYETTSEPGGAPAGDRARQFEEEGRSR</sequence>
<evidence type="ECO:0000313" key="3">
    <source>
        <dbReference type="Proteomes" id="UP001218218"/>
    </source>
</evidence>
<name>A0AAD6YWZ8_9AGAR</name>
<feature type="compositionally biased region" description="Basic and acidic residues" evidence="1">
    <location>
        <begin position="578"/>
        <end position="590"/>
    </location>
</feature>